<dbReference type="Proteomes" id="UP000694240">
    <property type="component" value="Chromosome 12"/>
</dbReference>
<evidence type="ECO:0000313" key="1">
    <source>
        <dbReference type="EMBL" id="KAG7542521.1"/>
    </source>
</evidence>
<evidence type="ECO:0000313" key="2">
    <source>
        <dbReference type="Proteomes" id="UP000694240"/>
    </source>
</evidence>
<protein>
    <submittedName>
        <fullName evidence="1">Uncharacterized protein</fullName>
    </submittedName>
</protein>
<sequence>MTRCVSERSCTCSLIIHNYHLSNSICSLNQTLLVSSFFFLNHPMMISGPFLLYCISKKWMNELVFFFYHPMILKLLLHIPKSEGFLSDKSPIREIDSICLPKTL</sequence>
<comment type="caution">
    <text evidence="1">The sequence shown here is derived from an EMBL/GenBank/DDBJ whole genome shotgun (WGS) entry which is preliminary data.</text>
</comment>
<reference evidence="1 2" key="1">
    <citation type="submission" date="2020-12" db="EMBL/GenBank/DDBJ databases">
        <title>Concerted genomic and epigenomic changes stabilize Arabidopsis allopolyploids.</title>
        <authorList>
            <person name="Chen Z."/>
        </authorList>
    </citation>
    <scope>NUCLEOTIDE SEQUENCE [LARGE SCALE GENOMIC DNA]</scope>
    <source>
        <strain evidence="1">Allo738</strain>
        <tissue evidence="1">Leaf</tissue>
    </source>
</reference>
<dbReference type="AlphaFoldDB" id="A0A8T1Y8G8"/>
<proteinExistence type="predicted"/>
<name>A0A8T1Y8G8_9BRAS</name>
<organism evidence="1 2">
    <name type="scientific">Arabidopsis thaliana x Arabidopsis arenosa</name>
    <dbReference type="NCBI Taxonomy" id="1240361"/>
    <lineage>
        <taxon>Eukaryota</taxon>
        <taxon>Viridiplantae</taxon>
        <taxon>Streptophyta</taxon>
        <taxon>Embryophyta</taxon>
        <taxon>Tracheophyta</taxon>
        <taxon>Spermatophyta</taxon>
        <taxon>Magnoliopsida</taxon>
        <taxon>eudicotyledons</taxon>
        <taxon>Gunneridae</taxon>
        <taxon>Pentapetalae</taxon>
        <taxon>rosids</taxon>
        <taxon>malvids</taxon>
        <taxon>Brassicales</taxon>
        <taxon>Brassicaceae</taxon>
        <taxon>Camelineae</taxon>
        <taxon>Arabidopsis</taxon>
    </lineage>
</organism>
<accession>A0A8T1Y8G8</accession>
<gene>
    <name evidence="1" type="ORF">ISN45_Aa07g024910</name>
</gene>
<dbReference type="EMBL" id="JAEFBK010000012">
    <property type="protein sequence ID" value="KAG7542521.1"/>
    <property type="molecule type" value="Genomic_DNA"/>
</dbReference>
<keyword evidence="2" id="KW-1185">Reference proteome</keyword>